<dbReference type="Pfam" id="PF04307">
    <property type="entry name" value="YdjM"/>
    <property type="match status" value="1"/>
</dbReference>
<keyword evidence="1" id="KW-1133">Transmembrane helix</keyword>
<dbReference type="EMBL" id="QRDY01000006">
    <property type="protein sequence ID" value="RED60301.1"/>
    <property type="molecule type" value="Genomic_DNA"/>
</dbReference>
<feature type="transmembrane region" description="Helical" evidence="1">
    <location>
        <begin position="93"/>
        <end position="112"/>
    </location>
</feature>
<organism evidence="2 3">
    <name type="scientific">Cohnella lupini</name>
    <dbReference type="NCBI Taxonomy" id="1294267"/>
    <lineage>
        <taxon>Bacteria</taxon>
        <taxon>Bacillati</taxon>
        <taxon>Bacillota</taxon>
        <taxon>Bacilli</taxon>
        <taxon>Bacillales</taxon>
        <taxon>Paenibacillaceae</taxon>
        <taxon>Cohnella</taxon>
    </lineage>
</organism>
<feature type="transmembrane region" description="Helical" evidence="1">
    <location>
        <begin position="160"/>
        <end position="180"/>
    </location>
</feature>
<protein>
    <submittedName>
        <fullName evidence="2">Inner membrane protein</fullName>
    </submittedName>
</protein>
<dbReference type="PANTHER" id="PTHR40031:SF1">
    <property type="entry name" value="MEMBRANE-BOUND METAL-DEPENDENT HYDROLASE"/>
    <property type="match status" value="1"/>
</dbReference>
<keyword evidence="3" id="KW-1185">Reference proteome</keyword>
<dbReference type="RefSeq" id="WP_115993018.1">
    <property type="nucleotide sequence ID" value="NZ_QRDY01000006.1"/>
</dbReference>
<dbReference type="OrthoDB" id="110250at2"/>
<reference evidence="2 3" key="1">
    <citation type="submission" date="2018-07" db="EMBL/GenBank/DDBJ databases">
        <title>Genomic Encyclopedia of Type Strains, Phase III (KMG-III): the genomes of soil and plant-associated and newly described type strains.</title>
        <authorList>
            <person name="Whitman W."/>
        </authorList>
    </citation>
    <scope>NUCLEOTIDE SEQUENCE [LARGE SCALE GENOMIC DNA]</scope>
    <source>
        <strain evidence="2 3">CECT 8236</strain>
    </source>
</reference>
<dbReference type="InterPro" id="IPR007404">
    <property type="entry name" value="YdjM-like"/>
</dbReference>
<keyword evidence="1" id="KW-0812">Transmembrane</keyword>
<evidence type="ECO:0000256" key="1">
    <source>
        <dbReference type="SAM" id="Phobius"/>
    </source>
</evidence>
<comment type="caution">
    <text evidence="2">The sequence shown here is derived from an EMBL/GenBank/DDBJ whole genome shotgun (WGS) entry which is preliminary data.</text>
</comment>
<evidence type="ECO:0000313" key="3">
    <source>
        <dbReference type="Proteomes" id="UP000256869"/>
    </source>
</evidence>
<accession>A0A3D9IF30</accession>
<dbReference type="Proteomes" id="UP000256869">
    <property type="component" value="Unassembled WGS sequence"/>
</dbReference>
<evidence type="ECO:0000313" key="2">
    <source>
        <dbReference type="EMBL" id="RED60301.1"/>
    </source>
</evidence>
<sequence length="322" mass="36901">MDTGSHLLFGVTLAGLAYFNPAVGSDPHLAAAVMTVALVGSHAPDLDSVVRFKSNDAYLKHHRGLSHSIPAWFLWSGAIGTLASWGWGAWEHLLLLCIIAFSAVAAHVVFDLSNGYGVQCLLPFRKQWLHLDAVCLTDPFLLLLHTSTAIGSLIGIWPAPQWACAFAWGITFVYMLWRVVHHEMVVRRVKRKYRRWRAVHVLPGLWWFRWQYVVQTDNGYEMGVIEGRRWLPSMLLPNRATHDCIDATKQVSAVKTLHGFAKQEYASWAAQPDGGYLVIWTDLRFWRDRDWPYRAEVRLDDRYNVLTERIGWYKKAWEAPYV</sequence>
<dbReference type="PANTHER" id="PTHR40031">
    <property type="entry name" value="HYPOTHETICAL MEMBRANE SPANNING PROTEIN"/>
    <property type="match status" value="1"/>
</dbReference>
<dbReference type="AlphaFoldDB" id="A0A3D9IF30"/>
<feature type="transmembrane region" description="Helical" evidence="1">
    <location>
        <begin position="69"/>
        <end position="87"/>
    </location>
</feature>
<name>A0A3D9IF30_9BACL</name>
<dbReference type="InterPro" id="IPR053170">
    <property type="entry name" value="Transcription_regulator"/>
</dbReference>
<gene>
    <name evidence="2" type="ORF">DFP95_10690</name>
</gene>
<proteinExistence type="predicted"/>
<keyword evidence="1" id="KW-0472">Membrane</keyword>